<sequence length="153" mass="17391">MTDFDNTINFSDFKTYSFYEDVGQGLNELDVNRVTSALKLEMKQRTFQEVENPDFFINFTSKISENPNKNLIGIGLGNDGFGLSGGIPIGGKKLNEEFVIEFVNAKTDQVIWEGILNSTIKEKRTPEQKKLHFNEIIKKILDTYSPKNNSSKN</sequence>
<evidence type="ECO:0000259" key="1">
    <source>
        <dbReference type="Pfam" id="PF13590"/>
    </source>
</evidence>
<name>A0A2S7KUB7_9FLAO</name>
<dbReference type="Proteomes" id="UP000239522">
    <property type="component" value="Unassembled WGS sequence"/>
</dbReference>
<dbReference type="Gene3D" id="3.30.160.670">
    <property type="match status" value="1"/>
</dbReference>
<dbReference type="InterPro" id="IPR025411">
    <property type="entry name" value="DUF4136"/>
</dbReference>
<gene>
    <name evidence="2" type="ORF">BST83_02325</name>
</gene>
<dbReference type="AlphaFoldDB" id="A0A2S7KUB7"/>
<comment type="caution">
    <text evidence="2">The sequence shown here is derived from an EMBL/GenBank/DDBJ whole genome shotgun (WGS) entry which is preliminary data.</text>
</comment>
<organism evidence="2 3">
    <name type="scientific">Polaribacter filamentus</name>
    <dbReference type="NCBI Taxonomy" id="53483"/>
    <lineage>
        <taxon>Bacteria</taxon>
        <taxon>Pseudomonadati</taxon>
        <taxon>Bacteroidota</taxon>
        <taxon>Flavobacteriia</taxon>
        <taxon>Flavobacteriales</taxon>
        <taxon>Flavobacteriaceae</taxon>
    </lineage>
</organism>
<dbReference type="EMBL" id="MQUA01000013">
    <property type="protein sequence ID" value="PQB06148.1"/>
    <property type="molecule type" value="Genomic_DNA"/>
</dbReference>
<reference evidence="2 3" key="1">
    <citation type="submission" date="2016-11" db="EMBL/GenBank/DDBJ databases">
        <title>Trade-off between light-utilization and light-protection in marine flavobacteria.</title>
        <authorList>
            <person name="Kumagai Y."/>
        </authorList>
    </citation>
    <scope>NUCLEOTIDE SEQUENCE [LARGE SCALE GENOMIC DNA]</scope>
    <source>
        <strain evidence="2 3">ATCC 700397</strain>
    </source>
</reference>
<proteinExistence type="predicted"/>
<evidence type="ECO:0000313" key="2">
    <source>
        <dbReference type="EMBL" id="PQB06148.1"/>
    </source>
</evidence>
<accession>A0A2S7KUB7</accession>
<protein>
    <recommendedName>
        <fullName evidence="1">DUF4136 domain-containing protein</fullName>
    </recommendedName>
</protein>
<feature type="domain" description="DUF4136" evidence="1">
    <location>
        <begin position="2"/>
        <end position="144"/>
    </location>
</feature>
<dbReference type="Pfam" id="PF13590">
    <property type="entry name" value="DUF4136"/>
    <property type="match status" value="1"/>
</dbReference>
<keyword evidence="3" id="KW-1185">Reference proteome</keyword>
<evidence type="ECO:0000313" key="3">
    <source>
        <dbReference type="Proteomes" id="UP000239522"/>
    </source>
</evidence>